<evidence type="ECO:0000313" key="2">
    <source>
        <dbReference type="EMBL" id="KAF2298221.1"/>
    </source>
</evidence>
<evidence type="ECO:0000259" key="1">
    <source>
        <dbReference type="Pfam" id="PF14111"/>
    </source>
</evidence>
<comment type="caution">
    <text evidence="2">The sequence shown here is derived from an EMBL/GenBank/DDBJ whole genome shotgun (WGS) entry which is preliminary data.</text>
</comment>
<feature type="domain" description="DUF4283" evidence="1">
    <location>
        <begin position="51"/>
        <end position="111"/>
    </location>
</feature>
<reference evidence="2 3" key="1">
    <citation type="journal article" date="2020" name="Mol. Plant">
        <title>The Chromosome-Based Rubber Tree Genome Provides New Insights into Spurge Genome Evolution and Rubber Biosynthesis.</title>
        <authorList>
            <person name="Liu J."/>
            <person name="Shi C."/>
            <person name="Shi C.C."/>
            <person name="Li W."/>
            <person name="Zhang Q.J."/>
            <person name="Zhang Y."/>
            <person name="Li K."/>
            <person name="Lu H.F."/>
            <person name="Shi C."/>
            <person name="Zhu S.T."/>
            <person name="Xiao Z.Y."/>
            <person name="Nan H."/>
            <person name="Yue Y."/>
            <person name="Zhu X.G."/>
            <person name="Wu Y."/>
            <person name="Hong X.N."/>
            <person name="Fan G.Y."/>
            <person name="Tong Y."/>
            <person name="Zhang D."/>
            <person name="Mao C.L."/>
            <person name="Liu Y.L."/>
            <person name="Hao S.J."/>
            <person name="Liu W.Q."/>
            <person name="Lv M.Q."/>
            <person name="Zhang H.B."/>
            <person name="Liu Y."/>
            <person name="Hu-Tang G.R."/>
            <person name="Wang J.P."/>
            <person name="Wang J.H."/>
            <person name="Sun Y.H."/>
            <person name="Ni S.B."/>
            <person name="Chen W.B."/>
            <person name="Zhang X.C."/>
            <person name="Jiao Y.N."/>
            <person name="Eichler E.E."/>
            <person name="Li G.H."/>
            <person name="Liu X."/>
            <person name="Gao L.Z."/>
        </authorList>
    </citation>
    <scope>NUCLEOTIDE SEQUENCE [LARGE SCALE GENOMIC DNA]</scope>
    <source>
        <strain evidence="3">cv. GT1</strain>
        <tissue evidence="2">Leaf</tissue>
    </source>
</reference>
<dbReference type="AlphaFoldDB" id="A0A6A6L9V6"/>
<gene>
    <name evidence="2" type="ORF">GH714_019545</name>
</gene>
<sequence length="226" mass="25794">MDPPAVADPTVEEGNEVYIPEAIEGDVGEKASLNLIAKLWTNKHFNAYPLMDTMTKAWKTSEGVEARLIRNNLFSFQFFHWRDKQKVFDSQTWHFDNQVLILKDVSGEEQPSMLQFFSVPHWVHIYDWPLKACSRGIVQMIASKIGLIEEYDEQNDCDVLLQAANDSRPSVDDMPFGDWMRASLKQGPSPVRHCGFVDMDLFGNAVLVDDDQSRSRDGSYSRSTDL</sequence>
<dbReference type="InterPro" id="IPR025558">
    <property type="entry name" value="DUF4283"/>
</dbReference>
<dbReference type="PANTHER" id="PTHR31286">
    <property type="entry name" value="GLYCINE-RICH CELL WALL STRUCTURAL PROTEIN 1.8-LIKE"/>
    <property type="match status" value="1"/>
</dbReference>
<proteinExistence type="predicted"/>
<protein>
    <recommendedName>
        <fullName evidence="1">DUF4283 domain-containing protein</fullName>
    </recommendedName>
</protein>
<dbReference type="Pfam" id="PF14111">
    <property type="entry name" value="DUF4283"/>
    <property type="match status" value="1"/>
</dbReference>
<keyword evidence="3" id="KW-1185">Reference proteome</keyword>
<dbReference type="EMBL" id="JAAGAX010000011">
    <property type="protein sequence ID" value="KAF2298221.1"/>
    <property type="molecule type" value="Genomic_DNA"/>
</dbReference>
<dbReference type="InterPro" id="IPR040256">
    <property type="entry name" value="At4g02000-like"/>
</dbReference>
<accession>A0A6A6L9V6</accession>
<organism evidence="2 3">
    <name type="scientific">Hevea brasiliensis</name>
    <name type="common">Para rubber tree</name>
    <name type="synonym">Siphonia brasiliensis</name>
    <dbReference type="NCBI Taxonomy" id="3981"/>
    <lineage>
        <taxon>Eukaryota</taxon>
        <taxon>Viridiplantae</taxon>
        <taxon>Streptophyta</taxon>
        <taxon>Embryophyta</taxon>
        <taxon>Tracheophyta</taxon>
        <taxon>Spermatophyta</taxon>
        <taxon>Magnoliopsida</taxon>
        <taxon>eudicotyledons</taxon>
        <taxon>Gunneridae</taxon>
        <taxon>Pentapetalae</taxon>
        <taxon>rosids</taxon>
        <taxon>fabids</taxon>
        <taxon>Malpighiales</taxon>
        <taxon>Euphorbiaceae</taxon>
        <taxon>Crotonoideae</taxon>
        <taxon>Micrandreae</taxon>
        <taxon>Hevea</taxon>
    </lineage>
</organism>
<evidence type="ECO:0000313" key="3">
    <source>
        <dbReference type="Proteomes" id="UP000467840"/>
    </source>
</evidence>
<dbReference type="PANTHER" id="PTHR31286:SF167">
    <property type="entry name" value="OS09G0268800 PROTEIN"/>
    <property type="match status" value="1"/>
</dbReference>
<name>A0A6A6L9V6_HEVBR</name>
<dbReference type="Proteomes" id="UP000467840">
    <property type="component" value="Chromosome 1"/>
</dbReference>